<dbReference type="EMBL" id="QDKL01000002">
    <property type="protein sequence ID" value="RZF21833.1"/>
    <property type="molecule type" value="Genomic_DNA"/>
</dbReference>
<reference evidence="4" key="1">
    <citation type="journal article" date="2019" name="Int. J. Syst. Evol. Microbiol.">
        <title>Halobacteriovorax valvorus sp. nov., a novel prokaryotic predator isolated from coastal seawater of China.</title>
        <authorList>
            <person name="Chen M.-X."/>
        </authorList>
    </citation>
    <scope>NUCLEOTIDE SEQUENCE [LARGE SCALE GENOMIC DNA]</scope>
    <source>
        <strain evidence="4">BL9</strain>
    </source>
</reference>
<keyword evidence="1" id="KW-0472">Membrane</keyword>
<dbReference type="RefSeq" id="WP_115361623.1">
    <property type="nucleotide sequence ID" value="NZ_QDKL01000002.1"/>
</dbReference>
<name>A0ABY0IFW8_9BACT</name>
<comment type="caution">
    <text evidence="3">The sequence shown here is derived from an EMBL/GenBank/DDBJ whole genome shotgun (WGS) entry which is preliminary data.</text>
</comment>
<evidence type="ECO:0000256" key="1">
    <source>
        <dbReference type="SAM" id="Phobius"/>
    </source>
</evidence>
<evidence type="ECO:0000313" key="4">
    <source>
        <dbReference type="Proteomes" id="UP000443582"/>
    </source>
</evidence>
<feature type="transmembrane region" description="Helical" evidence="1">
    <location>
        <begin position="34"/>
        <end position="54"/>
    </location>
</feature>
<dbReference type="InterPro" id="IPR021309">
    <property type="entry name" value="YgaP-like_TM"/>
</dbReference>
<feature type="transmembrane region" description="Helical" evidence="1">
    <location>
        <begin position="12"/>
        <end position="28"/>
    </location>
</feature>
<sequence>MKTNEGNADRILRIVAGVVLLSLVFVGPKSNWGYIGLIPLVTGLLGVCPAYKLLGLSTRKAHPTK</sequence>
<dbReference type="Proteomes" id="UP000443582">
    <property type="component" value="Unassembled WGS sequence"/>
</dbReference>
<organism evidence="3 4">
    <name type="scientific">Halobacteriovorax vibrionivorans</name>
    <dbReference type="NCBI Taxonomy" id="2152716"/>
    <lineage>
        <taxon>Bacteria</taxon>
        <taxon>Pseudomonadati</taxon>
        <taxon>Bdellovibrionota</taxon>
        <taxon>Bacteriovoracia</taxon>
        <taxon>Bacteriovoracales</taxon>
        <taxon>Halobacteriovoraceae</taxon>
        <taxon>Halobacteriovorax</taxon>
    </lineage>
</organism>
<gene>
    <name evidence="3" type="ORF">DAY19_09090</name>
</gene>
<accession>A0ABY0IFW8</accession>
<keyword evidence="4" id="KW-1185">Reference proteome</keyword>
<evidence type="ECO:0000313" key="3">
    <source>
        <dbReference type="EMBL" id="RZF21833.1"/>
    </source>
</evidence>
<proteinExistence type="predicted"/>
<feature type="domain" description="Inner membrane protein YgaP-like transmembrane" evidence="2">
    <location>
        <begin position="1"/>
        <end position="60"/>
    </location>
</feature>
<keyword evidence="1" id="KW-0812">Transmembrane</keyword>
<dbReference type="Pfam" id="PF11127">
    <property type="entry name" value="YgaP-like_TM"/>
    <property type="match status" value="1"/>
</dbReference>
<keyword evidence="1" id="KW-1133">Transmembrane helix</keyword>
<evidence type="ECO:0000259" key="2">
    <source>
        <dbReference type="Pfam" id="PF11127"/>
    </source>
</evidence>
<protein>
    <submittedName>
        <fullName evidence="3">DUF2892 domain-containing protein</fullName>
    </submittedName>
</protein>